<proteinExistence type="predicted"/>
<dbReference type="SUPFAM" id="SSF81383">
    <property type="entry name" value="F-box domain"/>
    <property type="match status" value="1"/>
</dbReference>
<dbReference type="HOGENOM" id="CLU_123965_0_0_1"/>
<dbReference type="Gene3D" id="1.20.1280.50">
    <property type="match status" value="1"/>
</dbReference>
<evidence type="ECO:0000259" key="1">
    <source>
        <dbReference type="PROSITE" id="PS50181"/>
    </source>
</evidence>
<dbReference type="Pfam" id="PF12937">
    <property type="entry name" value="F-box-like"/>
    <property type="match status" value="1"/>
</dbReference>
<evidence type="ECO:0000313" key="2">
    <source>
        <dbReference type="EMBL" id="KEQ67048.1"/>
    </source>
</evidence>
<feature type="domain" description="F-box" evidence="1">
    <location>
        <begin position="1"/>
        <end position="46"/>
    </location>
</feature>
<evidence type="ECO:0000313" key="3">
    <source>
        <dbReference type="Proteomes" id="UP000030672"/>
    </source>
</evidence>
<dbReference type="InterPro" id="IPR036047">
    <property type="entry name" value="F-box-like_dom_sf"/>
</dbReference>
<protein>
    <recommendedName>
        <fullName evidence="1">F-box domain-containing protein</fullName>
    </recommendedName>
</protein>
<keyword evidence="3" id="KW-1185">Reference proteome</keyword>
<accession>A0A074W2N4</accession>
<dbReference type="GeneID" id="63912822"/>
<organism evidence="2 3">
    <name type="scientific">Aureobasidium melanogenum (strain CBS 110374)</name>
    <name type="common">Aureobasidium pullulans var. melanogenum</name>
    <dbReference type="NCBI Taxonomy" id="1043003"/>
    <lineage>
        <taxon>Eukaryota</taxon>
        <taxon>Fungi</taxon>
        <taxon>Dikarya</taxon>
        <taxon>Ascomycota</taxon>
        <taxon>Pezizomycotina</taxon>
        <taxon>Dothideomycetes</taxon>
        <taxon>Dothideomycetidae</taxon>
        <taxon>Dothideales</taxon>
        <taxon>Saccotheciaceae</taxon>
        <taxon>Aureobasidium</taxon>
    </lineage>
</organism>
<dbReference type="SMART" id="SM00256">
    <property type="entry name" value="FBOX"/>
    <property type="match status" value="1"/>
</dbReference>
<sequence length="188" mass="21535">MPDINKFPNELMVETFSYLNLKDLTRCMRVSKSFKIITEHSAFDKIFFRTKVIKSEDPIDLDKLQINPALEQLSYTSRSKIEDAEFLLCYTEPDGKEGVRNLPLIESSAAKQNATEPAVTHIYLRPYGYGGVMVQSEDALTVQEVMEGLCNYYKSGQRYDRCHYFFEGFYKVKQSSGNLVVLGAHWGS</sequence>
<dbReference type="RefSeq" id="XP_040884071.1">
    <property type="nucleotide sequence ID" value="XM_041019449.1"/>
</dbReference>
<dbReference type="EMBL" id="KL584824">
    <property type="protein sequence ID" value="KEQ67048.1"/>
    <property type="molecule type" value="Genomic_DNA"/>
</dbReference>
<reference evidence="2 3" key="1">
    <citation type="journal article" date="2014" name="BMC Genomics">
        <title>Genome sequencing of four Aureobasidium pullulans varieties: biotechnological potential, stress tolerance, and description of new species.</title>
        <authorList>
            <person name="Gostin Ar C."/>
            <person name="Ohm R.A."/>
            <person name="Kogej T."/>
            <person name="Sonjak S."/>
            <person name="Turk M."/>
            <person name="Zajc J."/>
            <person name="Zalar P."/>
            <person name="Grube M."/>
            <person name="Sun H."/>
            <person name="Han J."/>
            <person name="Sharma A."/>
            <person name="Chiniquy J."/>
            <person name="Ngan C.Y."/>
            <person name="Lipzen A."/>
            <person name="Barry K."/>
            <person name="Grigoriev I.V."/>
            <person name="Gunde-Cimerman N."/>
        </authorList>
    </citation>
    <scope>NUCLEOTIDE SEQUENCE [LARGE SCALE GENOMIC DNA]</scope>
    <source>
        <strain evidence="2 3">CBS 110374</strain>
    </source>
</reference>
<dbReference type="AlphaFoldDB" id="A0A074W2N4"/>
<dbReference type="InterPro" id="IPR001810">
    <property type="entry name" value="F-box_dom"/>
</dbReference>
<name>A0A074W2N4_AURM1</name>
<gene>
    <name evidence="2" type="ORF">M437DRAFT_36432</name>
</gene>
<dbReference type="Proteomes" id="UP000030672">
    <property type="component" value="Unassembled WGS sequence"/>
</dbReference>
<dbReference type="PROSITE" id="PS50181">
    <property type="entry name" value="FBOX"/>
    <property type="match status" value="1"/>
</dbReference>